<dbReference type="GO" id="GO:0007051">
    <property type="term" value="P:spindle organization"/>
    <property type="evidence" value="ECO:0007669"/>
    <property type="project" value="TreeGrafter"/>
</dbReference>
<dbReference type="SUPFAM" id="SSF47576">
    <property type="entry name" value="Calponin-homology domain, CH-domain"/>
    <property type="match status" value="1"/>
</dbReference>
<dbReference type="EMBL" id="BMAO01014513">
    <property type="protein sequence ID" value="GFQ95456.1"/>
    <property type="molecule type" value="Genomic_DNA"/>
</dbReference>
<dbReference type="PANTHER" id="PTHR22706:SF1">
    <property type="entry name" value="ASSEMBLY FACTOR FOR SPINDLE MICROTUBULES"/>
    <property type="match status" value="1"/>
</dbReference>
<evidence type="ECO:0000256" key="4">
    <source>
        <dbReference type="ARBA" id="ARBA00022553"/>
    </source>
</evidence>
<evidence type="ECO:0000256" key="6">
    <source>
        <dbReference type="ARBA" id="ARBA00022737"/>
    </source>
</evidence>
<name>A0A8X6G3U6_TRICU</name>
<dbReference type="SUPFAM" id="SSF52540">
    <property type="entry name" value="P-loop containing nucleoside triphosphate hydrolases"/>
    <property type="match status" value="17"/>
</dbReference>
<evidence type="ECO:0000256" key="10">
    <source>
        <dbReference type="ARBA" id="ARBA00023203"/>
    </source>
</evidence>
<keyword evidence="9" id="KW-0175">Coiled coil</keyword>
<dbReference type="SMART" id="SM00033">
    <property type="entry name" value="CH"/>
    <property type="match status" value="2"/>
</dbReference>
<protein>
    <submittedName>
        <fullName evidence="15">Abnormal spindle-like microcephaly-associated protein homolog</fullName>
    </submittedName>
</protein>
<dbReference type="InterPro" id="IPR036872">
    <property type="entry name" value="CH_dom_sf"/>
</dbReference>
<dbReference type="GO" id="GO:0005516">
    <property type="term" value="F:calmodulin binding"/>
    <property type="evidence" value="ECO:0007669"/>
    <property type="project" value="UniProtKB-KW"/>
</dbReference>
<reference evidence="15" key="1">
    <citation type="submission" date="2020-07" db="EMBL/GenBank/DDBJ databases">
        <title>Multicomponent nature underlies the extraordinary mechanical properties of spider dragline silk.</title>
        <authorList>
            <person name="Kono N."/>
            <person name="Nakamura H."/>
            <person name="Mori M."/>
            <person name="Yoshida Y."/>
            <person name="Ohtoshi R."/>
            <person name="Malay A.D."/>
            <person name="Moran D.A.P."/>
            <person name="Tomita M."/>
            <person name="Numata K."/>
            <person name="Arakawa K."/>
        </authorList>
    </citation>
    <scope>NUCLEOTIDE SEQUENCE</scope>
</reference>
<gene>
    <name evidence="15" type="primary">ASPM</name>
    <name evidence="15" type="ORF">TNCT_467321</name>
</gene>
<evidence type="ECO:0000256" key="12">
    <source>
        <dbReference type="ARBA" id="ARBA00023306"/>
    </source>
</evidence>
<dbReference type="OrthoDB" id="2148418at2759"/>
<evidence type="ECO:0000256" key="9">
    <source>
        <dbReference type="ARBA" id="ARBA00023054"/>
    </source>
</evidence>
<keyword evidence="10" id="KW-0009">Actin-binding</keyword>
<evidence type="ECO:0000313" key="15">
    <source>
        <dbReference type="EMBL" id="GFQ95456.1"/>
    </source>
</evidence>
<dbReference type="PANTHER" id="PTHR22706">
    <property type="entry name" value="ASSEMBLY FACTOR FOR SPINDLE MICROTUBULES"/>
    <property type="match status" value="1"/>
</dbReference>
<feature type="compositionally biased region" description="Low complexity" evidence="13">
    <location>
        <begin position="435"/>
        <end position="459"/>
    </location>
</feature>
<feature type="region of interest" description="Disordered" evidence="13">
    <location>
        <begin position="432"/>
        <end position="460"/>
    </location>
</feature>
<dbReference type="InterPro" id="IPR000048">
    <property type="entry name" value="IQ_motif_EF-hand-BS"/>
</dbReference>
<keyword evidence="16" id="KW-1185">Reference proteome</keyword>
<dbReference type="CDD" id="cd21223">
    <property type="entry name" value="CH_ASPM_rpt1"/>
    <property type="match status" value="1"/>
</dbReference>
<dbReference type="InterPro" id="IPR027417">
    <property type="entry name" value="P-loop_NTPase"/>
</dbReference>
<evidence type="ECO:0000256" key="5">
    <source>
        <dbReference type="ARBA" id="ARBA00022618"/>
    </source>
</evidence>
<organism evidence="15 16">
    <name type="scientific">Trichonephila clavata</name>
    <name type="common">Joro spider</name>
    <name type="synonym">Nephila clavata</name>
    <dbReference type="NCBI Taxonomy" id="2740835"/>
    <lineage>
        <taxon>Eukaryota</taxon>
        <taxon>Metazoa</taxon>
        <taxon>Ecdysozoa</taxon>
        <taxon>Arthropoda</taxon>
        <taxon>Chelicerata</taxon>
        <taxon>Arachnida</taxon>
        <taxon>Araneae</taxon>
        <taxon>Araneomorphae</taxon>
        <taxon>Entelegynae</taxon>
        <taxon>Araneoidea</taxon>
        <taxon>Nephilidae</taxon>
        <taxon>Trichonephila</taxon>
    </lineage>
</organism>
<dbReference type="GO" id="GO:0005634">
    <property type="term" value="C:nucleus"/>
    <property type="evidence" value="ECO:0007669"/>
    <property type="project" value="UniProtKB-SubCell"/>
</dbReference>
<dbReference type="InterPro" id="IPR001715">
    <property type="entry name" value="CH_dom"/>
</dbReference>
<dbReference type="Gene3D" id="1.25.10.10">
    <property type="entry name" value="Leucine-rich Repeat Variant"/>
    <property type="match status" value="1"/>
</dbReference>
<dbReference type="Gene3D" id="1.20.5.190">
    <property type="match status" value="23"/>
</dbReference>
<keyword evidence="4" id="KW-0597">Phosphoprotein</keyword>
<evidence type="ECO:0000256" key="2">
    <source>
        <dbReference type="ARBA" id="ARBA00004496"/>
    </source>
</evidence>
<dbReference type="GO" id="GO:0051295">
    <property type="term" value="P:establishment of meiotic spindle localization"/>
    <property type="evidence" value="ECO:0007669"/>
    <property type="project" value="TreeGrafter"/>
</dbReference>
<dbReference type="Pfam" id="PF00612">
    <property type="entry name" value="IQ"/>
    <property type="match status" value="36"/>
</dbReference>
<feature type="domain" description="Calponin-homology (CH)" evidence="14">
    <location>
        <begin position="910"/>
        <end position="1051"/>
    </location>
</feature>
<dbReference type="CDD" id="cd23767">
    <property type="entry name" value="IQCD"/>
    <property type="match status" value="1"/>
</dbReference>
<dbReference type="GO" id="GO:0005737">
    <property type="term" value="C:cytoplasm"/>
    <property type="evidence" value="ECO:0007669"/>
    <property type="project" value="UniProtKB-SubCell"/>
</dbReference>
<evidence type="ECO:0000256" key="8">
    <source>
        <dbReference type="ARBA" id="ARBA00022860"/>
    </source>
</evidence>
<dbReference type="SMART" id="SM00015">
    <property type="entry name" value="IQ"/>
    <property type="match status" value="52"/>
</dbReference>
<keyword evidence="3" id="KW-0963">Cytoplasm</keyword>
<keyword evidence="6" id="KW-0677">Repeat</keyword>
<dbReference type="GO" id="GO:0000922">
    <property type="term" value="C:spindle pole"/>
    <property type="evidence" value="ECO:0007669"/>
    <property type="project" value="TreeGrafter"/>
</dbReference>
<keyword evidence="12" id="KW-0131">Cell cycle</keyword>
<dbReference type="InterPro" id="IPR031549">
    <property type="entry name" value="ASH"/>
</dbReference>
<dbReference type="GO" id="GO:0051301">
    <property type="term" value="P:cell division"/>
    <property type="evidence" value="ECO:0007669"/>
    <property type="project" value="UniProtKB-KW"/>
</dbReference>
<keyword evidence="11" id="KW-0539">Nucleus</keyword>
<keyword evidence="5" id="KW-0132">Cell division</keyword>
<proteinExistence type="predicted"/>
<comment type="subcellular location">
    <subcellularLocation>
        <location evidence="2">Cytoplasm</location>
    </subcellularLocation>
    <subcellularLocation>
        <location evidence="1">Nucleus</location>
    </subcellularLocation>
</comment>
<dbReference type="InterPro" id="IPR051185">
    <property type="entry name" value="ASPM"/>
</dbReference>
<dbReference type="GO" id="GO:0000278">
    <property type="term" value="P:mitotic cell cycle"/>
    <property type="evidence" value="ECO:0007669"/>
    <property type="project" value="TreeGrafter"/>
</dbReference>
<dbReference type="Proteomes" id="UP000887116">
    <property type="component" value="Unassembled WGS sequence"/>
</dbReference>
<feature type="domain" description="Calponin-homology (CH)" evidence="14">
    <location>
        <begin position="722"/>
        <end position="854"/>
    </location>
</feature>
<dbReference type="Gene3D" id="1.10.418.10">
    <property type="entry name" value="Calponin-like domain"/>
    <property type="match status" value="2"/>
</dbReference>
<dbReference type="PROSITE" id="PS50021">
    <property type="entry name" value="CH"/>
    <property type="match status" value="2"/>
</dbReference>
<keyword evidence="7" id="KW-0498">Mitosis</keyword>
<evidence type="ECO:0000256" key="1">
    <source>
        <dbReference type="ARBA" id="ARBA00004123"/>
    </source>
</evidence>
<evidence type="ECO:0000256" key="7">
    <source>
        <dbReference type="ARBA" id="ARBA00022776"/>
    </source>
</evidence>
<keyword evidence="8" id="KW-0112">Calmodulin-binding</keyword>
<dbReference type="Pfam" id="PF15780">
    <property type="entry name" value="ASH"/>
    <property type="match status" value="1"/>
</dbReference>
<dbReference type="InterPro" id="IPR001589">
    <property type="entry name" value="Actinin_actin-bd_CS"/>
</dbReference>
<sequence>MEFYKKKRSPTFQPKFSQCFTIKAQCSPEAKEDEKYILELKPFAISPHIAFDKVKIGSSKTCVLFLFNPLQIQQTVYVEKFPFERGFNIAETEFCVPPLKEIGIEVTWTPEKSVGCRETVLFRTSSGARAQVFFHGTAYTPKKQKSRKGCIKKDVKKSPIEIADMSKKVTIPTVFEEDVKENMNFINGKNKDFTPLSTPQFIPVQRKSIRPIELPDSPIRRQTYTINSMLRASQIGTDIKNIPIFPLMNHIKDESILKEKSTKFDENQKTISYTDANSQISKGPSISKLIQAEKNHEVFNDSLESSALDLSPETDELSIASVHSTGFTFSVPPYKFDSHSENIECTSGYDLSSMSCFNNGLTESILGKKRLHSTGLEDLNNVKKPCRSLADEISEVISSQPPEFTFDVPYVSSRPKQVTRLRNKNIVNSKKQVKVPKLSKSVSDSSENNKNKSLSTSNLIQKKPNRCLPQRLNLTKSKVFDKVVQRNPYATFNSYYDEYWKEKQESAFTNWLNFILTPNDDFGSDDIKVNSAEIWVESMKDAASIRAPSKEELSLKTYTAVKQLNQLRKAACNLYQSDELSQVIKKVEKEVDSKKLIVRKDRALHADLGIKQDLLQMLLSYNPLWLRIGLETIYGEMIPLQNNSDVIGLSRFIIHRFLSNPDIVEKFAYSSVINYFKPGYEDSIKRHTLKKFLLLVFFLDVAKRSHLIKHNPCLFCKSAKYKNSRSLLLTFSREYLSGEGDITKHLRYLGCIVQHEQTPLEEFDYAVRNIAVDLRCGLRLGRVVEILLQDWSISKVLRANTLNRLAKIHNNEVILQALERAFIRIEGNIDPRDVVDGNREKTLSLLWQIIFKTQISKHVNLDVLKKENSYLRRSLQLKTDVAIFNALQNLSDGAENFDMEILNSKLYKENEVIQQLFHWCQNVCAHYGVKVHNFTSSFSDGRALCFILHHYHPNLLPHKKIHKDTSTHYFEKQMEAAEDEDCPFPPESSELTTELMDKLLKNEKENLELVCQKLQEIGHIPKMSFPSYVKNRLPDEKVVIILVSYINIRLMELSVEIRAARTILLAYRKWCLRRKQEKLRVQITAAVKIQRYWRNYLICKRKQKEEVAAIKIQCFWRICSAKKELEHLRHVKQMKYLNEKAAVIQAAYRKYRSLKYQKKHLEASVLLQSHIRKWLQMKKYTVLRSSAIKIQRWWRAYLIGQNIRSSFLMQRNLIILLQSHVRRLIAQKKYKEQRISAIVIQKNVRKMIIQKQFLKLKINVLYIESWWLNILLGHKIRKKYIENRSAIIKLQSMWKMHRVKKSYDRLKKAVSIVQHYRKGKKQRMMYLKQRDNIIKLQTLFRMYKCRKEYHEYRNAAILIQSTWRGYSAKKKFLALKSSAINIQNFYRGYRLMCLQRHEFLVIKNGFTQLQALYHGNKSRKKFCKEKSAAVRIQSAFRCYITKKKFLTLKSSVIKIQKYYRGYKLMCSDQLKFSLMQVGFMRLQAQFRANKARNKFYEQKRAAIVIQSAFRSYVNKKIYITLRMCVIKIQQYYRGYRLMCSERQKYLLQINGFMKLQAQFRAYKAKKEFCQQKKAAVTIQKTFRGYIVKKRFLVLKSSATKIQDYYRRYQQMCLERQRYLIQKRGFIKFQAQFRAYLKRKEFCKQRKAAVTLQKVFRGYIARKKFISLRSSVIKIQKYYHGYRLTCSEKKKYLIQKAGFTKLQAQFRAYKVRREFCQQKKAAVFIQKTFRSYIAKKRYLMLKKNAIKIQKYYRGYQLMCYNKQNYMIQKKGFIKLQAQFRSYRLKKKFTRERRAAIIIQSAYRCYIKRKRYLTLKSSAVTIQQHYRGYRAMCCVKQQYQAHKIGFIKLQALFRAYKARKEFLQLKKATITIQKTFKGYIVRKKFLLLKSCVIKIQKYYCGYQLMCSEKQKYTILKNSAIKLQAQFRACSLKKKFLKQKRAAIVIQSAFRCHVNRKRYLALRSSTIKIQKYYRGYRLMCSEKQKYLVQKIGFVKLQAQFRSHIARKKFLLQKQAIVTIQKTFRSYKAKKRFSIMKSSLITIQKYYRGYRLMCIEKKRYLTLKIGFTKFQAQFRAHKARKEFCKQKVAVICIQNAFRTYICRKKFLALKSSAIKIEKYYRGYQLTCSERQQFITQKIGFIKFQAQFRSYKVRKEFLQQKEAAVTIQKTFRSYIAKKKFSVLKSSIIKIQKYYRGYRSMCSEKQKYLILKNGFLKLQALYRGIKARDNIKVLERNAVIIQSYYRKRIAMKRYKELKQSCIIIQQRYRAQQKMKKHMHKYQKIKKSVIVIQTAVRCYFKRKEYLTMKAAAIKIQSFARMLKCKQNYANIRNRIIFIQQLYHYKYILNLKKKNCIEIQSFWRGYKVRKEFKRKCKAIMLIQKYFRQWKERKLQADSDVYRQRYLHLRFSTIKFQRQARIYLQRRTKSAILIQSYIRMWLARLRYKREKAAVKIQAAWRAYKVRQSVKNKDIIKSRQKIKAVTLDEYSCLKNRTRRALKILLTDENLRNILTALQNLEVCTRLSSMCCERLQQSGGLSVIIQIVRTCNRSVPHQEIIKFSTDILLNLAKYKKTVDSVWAEKNSLNTILNLMHIYREKGLPIFTKCCTLFWIFCLDPEKAEVLKKNSAFTEQIQRFYSFSLKRKELEEKRLHSKTVASANAMRFHTINSRESIPIEPDWVLGRSKRREFTDAFTALSALMISLELIT</sequence>
<dbReference type="Pfam" id="PF00307">
    <property type="entry name" value="CH"/>
    <property type="match status" value="1"/>
</dbReference>
<evidence type="ECO:0000259" key="14">
    <source>
        <dbReference type="PROSITE" id="PS50021"/>
    </source>
</evidence>
<evidence type="ECO:0000313" key="16">
    <source>
        <dbReference type="Proteomes" id="UP000887116"/>
    </source>
</evidence>
<comment type="caution">
    <text evidence="15">The sequence shown here is derived from an EMBL/GenBank/DDBJ whole genome shotgun (WGS) entry which is preliminary data.</text>
</comment>
<dbReference type="PROSITE" id="PS00019">
    <property type="entry name" value="ACTININ_1"/>
    <property type="match status" value="1"/>
</dbReference>
<dbReference type="GO" id="GO:0003779">
    <property type="term" value="F:actin binding"/>
    <property type="evidence" value="ECO:0007669"/>
    <property type="project" value="UniProtKB-KW"/>
</dbReference>
<dbReference type="PROSITE" id="PS50096">
    <property type="entry name" value="IQ"/>
    <property type="match status" value="35"/>
</dbReference>
<accession>A0A8X6G3U6</accession>
<evidence type="ECO:0000256" key="13">
    <source>
        <dbReference type="SAM" id="MobiDB-lite"/>
    </source>
</evidence>
<evidence type="ECO:0000256" key="3">
    <source>
        <dbReference type="ARBA" id="ARBA00022490"/>
    </source>
</evidence>
<evidence type="ECO:0000256" key="11">
    <source>
        <dbReference type="ARBA" id="ARBA00023242"/>
    </source>
</evidence>
<dbReference type="CDD" id="cd21224">
    <property type="entry name" value="CH_ASPM_rpt2"/>
    <property type="match status" value="1"/>
</dbReference>
<dbReference type="InterPro" id="IPR011989">
    <property type="entry name" value="ARM-like"/>
</dbReference>